<dbReference type="SUPFAM" id="SSF52768">
    <property type="entry name" value="Arginase/deacetylase"/>
    <property type="match status" value="1"/>
</dbReference>
<evidence type="ECO:0000256" key="1">
    <source>
        <dbReference type="ARBA" id="ARBA00005101"/>
    </source>
</evidence>
<dbReference type="PRINTS" id="PR01272">
    <property type="entry name" value="ACUCPROTEIN"/>
</dbReference>
<proteinExistence type="inferred from homology"/>
<evidence type="ECO:0000256" key="3">
    <source>
        <dbReference type="ARBA" id="ARBA00020218"/>
    </source>
</evidence>
<dbReference type="Gene3D" id="3.40.800.20">
    <property type="entry name" value="Histone deacetylase domain"/>
    <property type="match status" value="1"/>
</dbReference>
<evidence type="ECO:0000256" key="2">
    <source>
        <dbReference type="ARBA" id="ARBA00005947"/>
    </source>
</evidence>
<dbReference type="PANTHER" id="PTHR10625:SF10">
    <property type="entry name" value="HISTONE DEACETYLASE HDAC1"/>
    <property type="match status" value="1"/>
</dbReference>
<reference evidence="7" key="1">
    <citation type="journal article" date="2019" name="Int. J. Syst. Evol. Microbiol.">
        <title>The Global Catalogue of Microorganisms (GCM) 10K type strain sequencing project: providing services to taxonomists for standard genome sequencing and annotation.</title>
        <authorList>
            <consortium name="The Broad Institute Genomics Platform"/>
            <consortium name="The Broad Institute Genome Sequencing Center for Infectious Disease"/>
            <person name="Wu L."/>
            <person name="Ma J."/>
        </authorList>
    </citation>
    <scope>NUCLEOTIDE SEQUENCE [LARGE SCALE GENOMIC DNA]</scope>
    <source>
        <strain evidence="7">CGMCC 4.7241</strain>
    </source>
</reference>
<dbReference type="InterPro" id="IPR003085">
    <property type="entry name" value="AcuC"/>
</dbReference>
<comment type="pathway">
    <text evidence="1">Ketone degradation; acetoin degradation.</text>
</comment>
<dbReference type="InterPro" id="IPR037138">
    <property type="entry name" value="His_deacetylse_dom_sf"/>
</dbReference>
<dbReference type="InterPro" id="IPR000286">
    <property type="entry name" value="HDACs"/>
</dbReference>
<keyword evidence="4" id="KW-0006">Acetoin catabolism</keyword>
<dbReference type="CDD" id="cd09994">
    <property type="entry name" value="HDAC_AcuC_like"/>
    <property type="match status" value="1"/>
</dbReference>
<evidence type="ECO:0000313" key="7">
    <source>
        <dbReference type="Proteomes" id="UP001595699"/>
    </source>
</evidence>
<comment type="caution">
    <text evidence="6">The sequence shown here is derived from an EMBL/GenBank/DDBJ whole genome shotgun (WGS) entry which is preliminary data.</text>
</comment>
<comment type="similarity">
    <text evidence="2">Belongs to the histone deacetylase family.</text>
</comment>
<dbReference type="PRINTS" id="PR01270">
    <property type="entry name" value="HDASUPER"/>
</dbReference>
<sequence length="394" mass="41692">MAGSARLVYDESLTAYDFGPGHPLAPIRVRLTVELAKELGVLGPNGLPTVKAPMASDDLVATVHDKAYIEAVRRSSEDPSLLDLSVGLGSSDNPTFEGMHEVSAHIVGASVEAARSVWEGEVLHAANIAGGLHHAMPGAASGFCVYNDPAVAIQWLLDNGCPRVAYVDLDVHHGDGVQDVFYDEPRVLTISVHESPRTLFPYVTGFPSETGGPAAEGMAVNLALPENTADAGWLRAFHAVVPQLLEAFEPTVIVSQHGCDSHVDDPLAHLALSVDGQRAAYLAVHELAHQLCEGRWVATGGGGYAIASVVPRVWTHLLSIVGGAPVDPETPTPPGWRELVQRLFGRPAPLSMTDGCSAAYRDWSSGYDPADPVDRAIIATRTASFPGLGLDPSY</sequence>
<name>A0ABV7Y6K2_9ACTN</name>
<dbReference type="Pfam" id="PF00850">
    <property type="entry name" value="Hist_deacetyl"/>
    <property type="match status" value="1"/>
</dbReference>
<evidence type="ECO:0000259" key="5">
    <source>
        <dbReference type="Pfam" id="PF00850"/>
    </source>
</evidence>
<dbReference type="InterPro" id="IPR023696">
    <property type="entry name" value="Ureohydrolase_dom_sf"/>
</dbReference>
<protein>
    <recommendedName>
        <fullName evidence="3">Acetoin utilization protein AcuC</fullName>
    </recommendedName>
</protein>
<organism evidence="6 7">
    <name type="scientific">Tenggerimyces flavus</name>
    <dbReference type="NCBI Taxonomy" id="1708749"/>
    <lineage>
        <taxon>Bacteria</taxon>
        <taxon>Bacillati</taxon>
        <taxon>Actinomycetota</taxon>
        <taxon>Actinomycetes</taxon>
        <taxon>Propionibacteriales</taxon>
        <taxon>Nocardioidaceae</taxon>
        <taxon>Tenggerimyces</taxon>
    </lineage>
</organism>
<evidence type="ECO:0000313" key="6">
    <source>
        <dbReference type="EMBL" id="MFC3760236.1"/>
    </source>
</evidence>
<dbReference type="Proteomes" id="UP001595699">
    <property type="component" value="Unassembled WGS sequence"/>
</dbReference>
<accession>A0ABV7Y6K2</accession>
<evidence type="ECO:0000256" key="4">
    <source>
        <dbReference type="ARBA" id="ARBA00022627"/>
    </source>
</evidence>
<keyword evidence="7" id="KW-1185">Reference proteome</keyword>
<gene>
    <name evidence="6" type="ORF">ACFOUW_05260</name>
</gene>
<feature type="domain" description="Histone deacetylase" evidence="5">
    <location>
        <begin position="22"/>
        <end position="319"/>
    </location>
</feature>
<dbReference type="InterPro" id="IPR023801">
    <property type="entry name" value="His_deacetylse_dom"/>
</dbReference>
<dbReference type="RefSeq" id="WP_205122701.1">
    <property type="nucleotide sequence ID" value="NZ_JAFBCM010000001.1"/>
</dbReference>
<dbReference type="PANTHER" id="PTHR10625">
    <property type="entry name" value="HISTONE DEACETYLASE HDAC1-RELATED"/>
    <property type="match status" value="1"/>
</dbReference>
<dbReference type="EMBL" id="JBHRZH010000005">
    <property type="protein sequence ID" value="MFC3760236.1"/>
    <property type="molecule type" value="Genomic_DNA"/>
</dbReference>